<feature type="transmembrane region" description="Helical" evidence="1">
    <location>
        <begin position="7"/>
        <end position="35"/>
    </location>
</feature>
<dbReference type="InterPro" id="IPR012902">
    <property type="entry name" value="N_methyl_site"/>
</dbReference>
<dbReference type="InterPro" id="IPR045584">
    <property type="entry name" value="Pilin-like"/>
</dbReference>
<evidence type="ECO:0000256" key="1">
    <source>
        <dbReference type="SAM" id="Phobius"/>
    </source>
</evidence>
<dbReference type="NCBIfam" id="TIGR02532">
    <property type="entry name" value="IV_pilin_GFxxxE"/>
    <property type="match status" value="1"/>
</dbReference>
<evidence type="ECO:0000313" key="2">
    <source>
        <dbReference type="EMBL" id="PJC31770.1"/>
    </source>
</evidence>
<keyword evidence="1" id="KW-0472">Membrane</keyword>
<dbReference type="AlphaFoldDB" id="A0A2M8EYR1"/>
<protein>
    <recommendedName>
        <fullName evidence="4">Prepilin-type N-terminal cleavage/methylation domain-containing protein</fullName>
    </recommendedName>
</protein>
<name>A0A2M8EYR1_9BACT</name>
<dbReference type="Proteomes" id="UP000231383">
    <property type="component" value="Unassembled WGS sequence"/>
</dbReference>
<proteinExistence type="predicted"/>
<comment type="caution">
    <text evidence="2">The sequence shown here is derived from an EMBL/GenBank/DDBJ whole genome shotgun (WGS) entry which is preliminary data.</text>
</comment>
<dbReference type="SUPFAM" id="SSF54523">
    <property type="entry name" value="Pili subunits"/>
    <property type="match status" value="1"/>
</dbReference>
<keyword evidence="1" id="KW-1133">Transmembrane helix</keyword>
<organism evidence="2 3">
    <name type="scientific">Candidatus Roizmanbacteria bacterium CG_4_9_14_0_2_um_filter_39_13</name>
    <dbReference type="NCBI Taxonomy" id="1974839"/>
    <lineage>
        <taxon>Bacteria</taxon>
        <taxon>Candidatus Roizmaniibacteriota</taxon>
    </lineage>
</organism>
<evidence type="ECO:0008006" key="4">
    <source>
        <dbReference type="Google" id="ProtNLM"/>
    </source>
</evidence>
<keyword evidence="1" id="KW-0812">Transmembrane</keyword>
<accession>A0A2M8EYR1</accession>
<dbReference type="EMBL" id="PFSC01000105">
    <property type="protein sequence ID" value="PJC31770.1"/>
    <property type="molecule type" value="Genomic_DNA"/>
</dbReference>
<dbReference type="Pfam" id="PF07963">
    <property type="entry name" value="N_methyl"/>
    <property type="match status" value="1"/>
</dbReference>
<reference evidence="3" key="1">
    <citation type="submission" date="2017-09" db="EMBL/GenBank/DDBJ databases">
        <title>Depth-based differentiation of microbial function through sediment-hosted aquifers and enrichment of novel symbionts in the deep terrestrial subsurface.</title>
        <authorList>
            <person name="Probst A.J."/>
            <person name="Ladd B."/>
            <person name="Jarett J.K."/>
            <person name="Geller-Mcgrath D.E."/>
            <person name="Sieber C.M.K."/>
            <person name="Emerson J.B."/>
            <person name="Anantharaman K."/>
            <person name="Thomas B.C."/>
            <person name="Malmstrom R."/>
            <person name="Stieglmeier M."/>
            <person name="Klingl A."/>
            <person name="Woyke T."/>
            <person name="Ryan C.M."/>
            <person name="Banfield J.F."/>
        </authorList>
    </citation>
    <scope>NUCLEOTIDE SEQUENCE [LARGE SCALE GENOMIC DNA]</scope>
</reference>
<sequence>MKLQKSGFTLIEIVVVMAVMGILLPTVFSVMYIIMQQQLAAHKLSETKQQGDLVMNYMKQTITQEAGSIASTSGFAKCSAPNTTHSSTLGEFNFALDDSSTPDMFSFRVNAGELVFEKYSFAPLLGVYQTDSSLNLNNSGTVAITNFLIECRKRDDYSFPLVSFSFDATFVDTTPTAQEGVVTLHYQTKIKLR</sequence>
<gene>
    <name evidence="2" type="ORF">CO051_03755</name>
</gene>
<dbReference type="Gene3D" id="3.30.700.10">
    <property type="entry name" value="Glycoprotein, Type 4 Pilin"/>
    <property type="match status" value="1"/>
</dbReference>
<evidence type="ECO:0000313" key="3">
    <source>
        <dbReference type="Proteomes" id="UP000231383"/>
    </source>
</evidence>